<dbReference type="AlphaFoldDB" id="A0A0B2UU79"/>
<dbReference type="InterPro" id="IPR007599">
    <property type="entry name" value="DER1"/>
</dbReference>
<sequence length="129" mass="14825">MADFGDWYRSVPEITRYWFTGTTVLPLLGRFGLFSPYYMLLEWHLFFYKFQYSKAPKRNGGMWRTLGSHPTGCSVNLTEVGELLPVKQRDPRPPSLPPHYVPFVGTVNAEAGLLETNVLLEFVTLSEYT</sequence>
<dbReference type="GO" id="GO:0006950">
    <property type="term" value="P:response to stress"/>
    <property type="evidence" value="ECO:0007669"/>
    <property type="project" value="UniProtKB-ARBA"/>
</dbReference>
<comment type="caution">
    <text evidence="8">The sequence shown here is derived from an EMBL/GenBank/DDBJ whole genome shotgun (WGS) entry which is preliminary data.</text>
</comment>
<keyword evidence="4 7" id="KW-0256">Endoplasmic reticulum</keyword>
<evidence type="ECO:0000313" key="8">
    <source>
        <dbReference type="EMBL" id="KHN72647.1"/>
    </source>
</evidence>
<name>A0A0B2UU79_TOXCA</name>
<evidence type="ECO:0000256" key="1">
    <source>
        <dbReference type="ARBA" id="ARBA00004477"/>
    </source>
</evidence>
<comment type="similarity">
    <text evidence="2 7">Belongs to the derlin family.</text>
</comment>
<evidence type="ECO:0000256" key="6">
    <source>
        <dbReference type="ARBA" id="ARBA00023136"/>
    </source>
</evidence>
<comment type="caution">
    <text evidence="7">Lacks conserved residue(s) required for the propagation of feature annotation.</text>
</comment>
<comment type="subcellular location">
    <subcellularLocation>
        <location evidence="1 7">Endoplasmic reticulum membrane</location>
        <topology evidence="1 7">Multi-pass membrane protein</topology>
    </subcellularLocation>
</comment>
<dbReference type="Pfam" id="PF04511">
    <property type="entry name" value="DER1"/>
    <property type="match status" value="1"/>
</dbReference>
<reference evidence="8 9" key="1">
    <citation type="submission" date="2014-11" db="EMBL/GenBank/DDBJ databases">
        <title>Genetic blueprint of the zoonotic pathogen Toxocara canis.</title>
        <authorList>
            <person name="Zhu X.-Q."/>
            <person name="Korhonen P.K."/>
            <person name="Cai H."/>
            <person name="Young N.D."/>
            <person name="Nejsum P."/>
            <person name="von Samson-Himmelstjerna G."/>
            <person name="Boag P.R."/>
            <person name="Tan P."/>
            <person name="Li Q."/>
            <person name="Min J."/>
            <person name="Yang Y."/>
            <person name="Wang X."/>
            <person name="Fang X."/>
            <person name="Hall R.S."/>
            <person name="Hofmann A."/>
            <person name="Sternberg P.W."/>
            <person name="Jex A.R."/>
            <person name="Gasser R.B."/>
        </authorList>
    </citation>
    <scope>NUCLEOTIDE SEQUENCE [LARGE SCALE GENOMIC DNA]</scope>
    <source>
        <strain evidence="8">PN_DK_2014</strain>
    </source>
</reference>
<dbReference type="STRING" id="6265.A0A0B2UU79"/>
<evidence type="ECO:0000256" key="7">
    <source>
        <dbReference type="RuleBase" id="RU363059"/>
    </source>
</evidence>
<accession>A0A0B2UU79</accession>
<feature type="transmembrane region" description="Helical" evidence="7">
    <location>
        <begin position="27"/>
        <end position="48"/>
    </location>
</feature>
<dbReference type="PANTHER" id="PTHR11009">
    <property type="entry name" value="DER1-LIKE PROTEIN, DERLIN"/>
    <property type="match status" value="1"/>
</dbReference>
<dbReference type="Proteomes" id="UP000031036">
    <property type="component" value="Unassembled WGS sequence"/>
</dbReference>
<evidence type="ECO:0000313" key="9">
    <source>
        <dbReference type="Proteomes" id="UP000031036"/>
    </source>
</evidence>
<keyword evidence="6 7" id="KW-0472">Membrane</keyword>
<evidence type="ECO:0000256" key="5">
    <source>
        <dbReference type="ARBA" id="ARBA00022989"/>
    </source>
</evidence>
<dbReference type="EMBL" id="JPKZ01003226">
    <property type="protein sequence ID" value="KHN72647.1"/>
    <property type="molecule type" value="Genomic_DNA"/>
</dbReference>
<keyword evidence="9" id="KW-1185">Reference proteome</keyword>
<protein>
    <recommendedName>
        <fullName evidence="7">Derlin</fullName>
    </recommendedName>
</protein>
<keyword evidence="3 7" id="KW-0812">Transmembrane</keyword>
<evidence type="ECO:0000256" key="4">
    <source>
        <dbReference type="ARBA" id="ARBA00022824"/>
    </source>
</evidence>
<evidence type="ECO:0000256" key="2">
    <source>
        <dbReference type="ARBA" id="ARBA00008917"/>
    </source>
</evidence>
<gene>
    <name evidence="8" type="primary">DERL1</name>
    <name evidence="8" type="ORF">Tcan_01976</name>
</gene>
<comment type="function">
    <text evidence="7">May be involved in the degradation of misfolded endoplasmic reticulum (ER) luminal proteins.</text>
</comment>
<proteinExistence type="inferred from homology"/>
<evidence type="ECO:0000256" key="3">
    <source>
        <dbReference type="ARBA" id="ARBA00022692"/>
    </source>
</evidence>
<dbReference type="GO" id="GO:0005789">
    <property type="term" value="C:endoplasmic reticulum membrane"/>
    <property type="evidence" value="ECO:0007669"/>
    <property type="project" value="UniProtKB-SubCell"/>
</dbReference>
<organism evidence="8 9">
    <name type="scientific">Toxocara canis</name>
    <name type="common">Canine roundworm</name>
    <dbReference type="NCBI Taxonomy" id="6265"/>
    <lineage>
        <taxon>Eukaryota</taxon>
        <taxon>Metazoa</taxon>
        <taxon>Ecdysozoa</taxon>
        <taxon>Nematoda</taxon>
        <taxon>Chromadorea</taxon>
        <taxon>Rhabditida</taxon>
        <taxon>Spirurina</taxon>
        <taxon>Ascaridomorpha</taxon>
        <taxon>Ascaridoidea</taxon>
        <taxon>Toxocaridae</taxon>
        <taxon>Toxocara</taxon>
    </lineage>
</organism>
<keyword evidence="5 7" id="KW-1133">Transmembrane helix</keyword>
<dbReference type="OrthoDB" id="19102at2759"/>